<feature type="region of interest" description="Disordered" evidence="1">
    <location>
        <begin position="260"/>
        <end position="404"/>
    </location>
</feature>
<evidence type="ECO:0000313" key="5">
    <source>
        <dbReference type="EMBL" id="CAF4547452.1"/>
    </source>
</evidence>
<dbReference type="EMBL" id="CAJNYV010000058">
    <property type="protein sequence ID" value="CAF3337723.1"/>
    <property type="molecule type" value="Genomic_DNA"/>
</dbReference>
<sequence length="1387" mass="160554">MTNNSSGAYPYVLEVDGKIYRLSVPQAYIQVKELKSTIRQRFSIFYKFKLTYKGAILEDDEKFIDLRLNTANSVRIRRDSTEPLSDQPYTEAPTVHLSKIQFNRPSPDRSHNNTNRNLDRHNDTNENKKRPKTAMVSHHDVGDSFALRAASVVGCSKTIIDDDNLANSKQPHPYNPCKRSCETIPLSEVEDLMDPQFLRPNAGIARSQSKSVYTGFATSISFSNTPVQSESDDDDFKSSQYTCKSSSYVHRETYSLPLSPVDDWTEKEQPRSISTKPQRSFRESPDRKLCDTVDASSRQARQSRRSSTSTSNDDDTDENTRNDNFIEVSNPGYRQITKVSTIRSRTSSVKSMSMHDRSSSSTSSISTDEDNEKDKYLRRKTVNKGFGLKPSDHHRSSVTTTEIRQTPTSVRAIFNLEKSKNVVEDSASETDRRSPANQNQLLRTDASFTSTTDSLYQMERTPTVNSYKEKNKLTLNESQVNASCISDVRVTDPRARSVSRSRTEKRLITSPERSISGSYVDEVAVNVETLTNVYIIRLLTNASLKDLRQRIWKVLEDEGCSEERHLLLLFTHRMHIFEKTNTDDELIGTFLRLMPSTSQSDNEKTIHFYAYTLKHKFRRDMYTYETDPKELFTHSEWWETCVCTPQVTVSQTMMLSTMYVLYQYFSRPVQEEIGKRVALEAQFLLQMRKYLFRPAVLALKHMMIGAMFVYEKKILIDSLLILLIKFRPKKIEESLAGIFIPYLICWMFHQCDLESEEEDSCVELGLVRHSDAFQSFYFNDPTTEAELTLNCVTLYEHQEIRNDNSIRHVDIFSLIKHLKNPCLYTFGRQCTAESYFIDLFKTNEKDPIKPITDIQVNEICDIMHHRYECFTLITREKLRNKFRDQLIMLKDRCVGIAFSRRQRVCSNNMIDYDVYAFGPTRDNEQKILNANDIYEVEPERPDPQLSSFISQIMQAKTLPTILNTRSVEQITMVLLDVSASMFRTHAHNNANLPTLFELSRAVLFILSDNLQWQAHPHAIGLILFGSQATIRCYPTQDPDTFEQEINQIPNFKNEYTHMYDALILALNTMDEYAKQYPVTSDCNQLIICISDGVDWGSKTTAREVKQRIKQSRKRTVMDLVSFVTDTRQLRNNNDRQRHVEACRLCQETDGNLYCNIFIEPADLAMTFEQETAWWVKARKRRNILERNAGAHRVDYPTQEPPDQLYATASRFQPQRRTADEPRILTAGSRLARIKIEANNVATSQMKGIHLFVSDIDITFWKIIFEGPPNTLYANCRWLLYVTFPDQYPSIPPNLRFYTRIYHVNISGDGRICHELLGTAWSTRVKMCKVLEALVNLLTEPNYSHPISPQKAALYHQNRENYKTRVLEWNNKYARKSIDDLCAEFNLR</sequence>
<dbReference type="InterPro" id="IPR000608">
    <property type="entry name" value="UBC"/>
</dbReference>
<feature type="compositionally biased region" description="Polar residues" evidence="1">
    <location>
        <begin position="435"/>
        <end position="454"/>
    </location>
</feature>
<organism evidence="4 6">
    <name type="scientific">Rotaria socialis</name>
    <dbReference type="NCBI Taxonomy" id="392032"/>
    <lineage>
        <taxon>Eukaryota</taxon>
        <taxon>Metazoa</taxon>
        <taxon>Spiralia</taxon>
        <taxon>Gnathifera</taxon>
        <taxon>Rotifera</taxon>
        <taxon>Eurotatoria</taxon>
        <taxon>Bdelloidea</taxon>
        <taxon>Philodinida</taxon>
        <taxon>Philodinidae</taxon>
        <taxon>Rotaria</taxon>
    </lineage>
</organism>
<dbReference type="Gene3D" id="3.10.110.10">
    <property type="entry name" value="Ubiquitin Conjugating Enzyme"/>
    <property type="match status" value="1"/>
</dbReference>
<feature type="region of interest" description="Disordered" evidence="1">
    <location>
        <begin position="422"/>
        <end position="454"/>
    </location>
</feature>
<dbReference type="SMART" id="SM00212">
    <property type="entry name" value="UBCc"/>
    <property type="match status" value="1"/>
</dbReference>
<dbReference type="EMBL" id="CAJOBS010000304">
    <property type="protein sequence ID" value="CAF4547452.1"/>
    <property type="molecule type" value="Genomic_DNA"/>
</dbReference>
<dbReference type="InterPro" id="IPR036465">
    <property type="entry name" value="vWFA_dom_sf"/>
</dbReference>
<accession>A0A817UX20</accession>
<dbReference type="PROSITE" id="PS50127">
    <property type="entry name" value="UBC_2"/>
    <property type="match status" value="1"/>
</dbReference>
<dbReference type="SUPFAM" id="SSF54495">
    <property type="entry name" value="UBC-like"/>
    <property type="match status" value="1"/>
</dbReference>
<feature type="domain" description="VWFA" evidence="3">
    <location>
        <begin position="970"/>
        <end position="1122"/>
    </location>
</feature>
<evidence type="ECO:0000313" key="4">
    <source>
        <dbReference type="EMBL" id="CAF3337723.1"/>
    </source>
</evidence>
<feature type="compositionally biased region" description="Basic and acidic residues" evidence="1">
    <location>
        <begin position="422"/>
        <end position="434"/>
    </location>
</feature>
<reference evidence="4" key="1">
    <citation type="submission" date="2021-02" db="EMBL/GenBank/DDBJ databases">
        <authorList>
            <person name="Nowell W R."/>
        </authorList>
    </citation>
    <scope>NUCLEOTIDE SEQUENCE</scope>
</reference>
<feature type="compositionally biased region" description="Basic and acidic residues" evidence="1">
    <location>
        <begin position="280"/>
        <end position="291"/>
    </location>
</feature>
<dbReference type="SUPFAM" id="SSF53300">
    <property type="entry name" value="vWA-like"/>
    <property type="match status" value="1"/>
</dbReference>
<feature type="compositionally biased region" description="Polar residues" evidence="1">
    <location>
        <begin position="337"/>
        <end position="346"/>
    </location>
</feature>
<gene>
    <name evidence="4" type="ORF">KIK155_LOCUS2396</name>
    <name evidence="5" type="ORF">TOA249_LOCUS6957</name>
</gene>
<dbReference type="Proteomes" id="UP000663865">
    <property type="component" value="Unassembled WGS sequence"/>
</dbReference>
<dbReference type="InterPro" id="IPR016135">
    <property type="entry name" value="UBQ-conjugating_enzyme/RWD"/>
</dbReference>
<name>A0A817UX20_9BILA</name>
<comment type="caution">
    <text evidence="4">The sequence shown here is derived from an EMBL/GenBank/DDBJ whole genome shotgun (WGS) entry which is preliminary data.</text>
</comment>
<evidence type="ECO:0000259" key="3">
    <source>
        <dbReference type="PROSITE" id="PS50234"/>
    </source>
</evidence>
<feature type="domain" description="UBC core" evidence="2">
    <location>
        <begin position="1228"/>
        <end position="1374"/>
    </location>
</feature>
<dbReference type="PROSITE" id="PS50234">
    <property type="entry name" value="VWFA"/>
    <property type="match status" value="1"/>
</dbReference>
<evidence type="ECO:0000313" key="6">
    <source>
        <dbReference type="Proteomes" id="UP000663865"/>
    </source>
</evidence>
<evidence type="ECO:0000259" key="2">
    <source>
        <dbReference type="PROSITE" id="PS50127"/>
    </source>
</evidence>
<dbReference type="InterPro" id="IPR002035">
    <property type="entry name" value="VWF_A"/>
</dbReference>
<dbReference type="Pfam" id="PF00179">
    <property type="entry name" value="UQ_con"/>
    <property type="match status" value="1"/>
</dbReference>
<evidence type="ECO:0000256" key="1">
    <source>
        <dbReference type="SAM" id="MobiDB-lite"/>
    </source>
</evidence>
<protein>
    <submittedName>
        <fullName evidence="4">Uncharacterized protein</fullName>
    </submittedName>
</protein>
<feature type="compositionally biased region" description="Basic and acidic residues" evidence="1">
    <location>
        <begin position="106"/>
        <end position="128"/>
    </location>
</feature>
<feature type="region of interest" description="Disordered" evidence="1">
    <location>
        <begin position="79"/>
        <end position="137"/>
    </location>
</feature>
<feature type="compositionally biased region" description="Low complexity" evidence="1">
    <location>
        <begin position="294"/>
        <end position="311"/>
    </location>
</feature>
<dbReference type="PANTHER" id="PTHR24068">
    <property type="entry name" value="UBIQUITIN-CONJUGATING ENZYME E2"/>
    <property type="match status" value="1"/>
</dbReference>
<proteinExistence type="predicted"/>
<dbReference type="CDD" id="cd00198">
    <property type="entry name" value="vWFA"/>
    <property type="match status" value="1"/>
</dbReference>
<dbReference type="Proteomes" id="UP000663838">
    <property type="component" value="Unassembled WGS sequence"/>
</dbReference>
<dbReference type="CDD" id="cd17039">
    <property type="entry name" value="Ubl_ubiquitin_like"/>
    <property type="match status" value="1"/>
</dbReference>
<dbReference type="Pfam" id="PF13519">
    <property type="entry name" value="VWA_2"/>
    <property type="match status" value="1"/>
</dbReference>
<dbReference type="Gene3D" id="3.40.50.410">
    <property type="entry name" value="von Willebrand factor, type A domain"/>
    <property type="match status" value="1"/>
</dbReference>